<gene>
    <name evidence="2" type="ORF">H8S20_14735</name>
</gene>
<proteinExistence type="predicted"/>
<keyword evidence="1" id="KW-0812">Transmembrane</keyword>
<dbReference type="RefSeq" id="WP_032117289.1">
    <property type="nucleotide sequence ID" value="NZ_JACOOO010000035.1"/>
</dbReference>
<keyword evidence="1" id="KW-1133">Transmembrane helix</keyword>
<sequence length="81" mass="9205">MDFMYIQLVIFLTIILSAVLGGKKGAFISFLVWAVETYIVFRVDSFSYLQLITLGLAFQIAIIIAVIRDLLTKQFKKKANN</sequence>
<evidence type="ECO:0000313" key="2">
    <source>
        <dbReference type="EMBL" id="MBC5630125.1"/>
    </source>
</evidence>
<protein>
    <submittedName>
        <fullName evidence="2">Uncharacterized protein</fullName>
    </submittedName>
</protein>
<feature type="transmembrane region" description="Helical" evidence="1">
    <location>
        <begin position="45"/>
        <end position="67"/>
    </location>
</feature>
<accession>A0ABR7DG77</accession>
<dbReference type="EMBL" id="JACOOO010000035">
    <property type="protein sequence ID" value="MBC5630125.1"/>
    <property type="molecule type" value="Genomic_DNA"/>
</dbReference>
<comment type="caution">
    <text evidence="2">The sequence shown here is derived from an EMBL/GenBank/DDBJ whole genome shotgun (WGS) entry which is preliminary data.</text>
</comment>
<keyword evidence="3" id="KW-1185">Reference proteome</keyword>
<evidence type="ECO:0000313" key="3">
    <source>
        <dbReference type="Proteomes" id="UP000596929"/>
    </source>
</evidence>
<name>A0ABR7DG77_9CLOT</name>
<keyword evidence="1" id="KW-0472">Membrane</keyword>
<dbReference type="Proteomes" id="UP000596929">
    <property type="component" value="Unassembled WGS sequence"/>
</dbReference>
<reference evidence="2 3" key="1">
    <citation type="submission" date="2020-08" db="EMBL/GenBank/DDBJ databases">
        <title>Genome public.</title>
        <authorList>
            <person name="Liu C."/>
            <person name="Sun Q."/>
        </authorList>
    </citation>
    <scope>NUCLEOTIDE SEQUENCE [LARGE SCALE GENOMIC DNA]</scope>
    <source>
        <strain evidence="2 3">NSJ-6</strain>
    </source>
</reference>
<organism evidence="2 3">
    <name type="scientific">Clostridium hominis</name>
    <dbReference type="NCBI Taxonomy" id="2763036"/>
    <lineage>
        <taxon>Bacteria</taxon>
        <taxon>Bacillati</taxon>
        <taxon>Bacillota</taxon>
        <taxon>Clostridia</taxon>
        <taxon>Eubacteriales</taxon>
        <taxon>Clostridiaceae</taxon>
        <taxon>Clostridium</taxon>
    </lineage>
</organism>
<evidence type="ECO:0000256" key="1">
    <source>
        <dbReference type="SAM" id="Phobius"/>
    </source>
</evidence>